<evidence type="ECO:0000313" key="1">
    <source>
        <dbReference type="EMBL" id="GGD18668.1"/>
    </source>
</evidence>
<reference evidence="1" key="2">
    <citation type="submission" date="2020-09" db="EMBL/GenBank/DDBJ databases">
        <authorList>
            <person name="Sun Q."/>
            <person name="Zhou Y."/>
        </authorList>
    </citation>
    <scope>NUCLEOTIDE SEQUENCE</scope>
    <source>
        <strain evidence="1">CGMCC 1.12921</strain>
    </source>
</reference>
<evidence type="ECO:0008006" key="3">
    <source>
        <dbReference type="Google" id="ProtNLM"/>
    </source>
</evidence>
<gene>
    <name evidence="1" type="ORF">GCM10011342_29200</name>
</gene>
<sequence>MPYEPVNLPGTIAAILRVLRNKEDTEAGYLVFRHLHGATMIPAARRFTDSPMGRKLATDPDYIRRALGDLPALRSLPAGSLGWHFARHLDANGFDPAGLARITEQAGGEALEELTRISPELFRFIDTLNWLHDLMHPLTGYDRDALGEAAILAFVHQHGAGRGNALIAFAIGMKVRSERPSWPVGEVMAHARSMATASPDFLHADFPALLPQPIHEVRRRLNLRPDPYYRAIPRCSRMEVMLTDEAVMPAGC</sequence>
<keyword evidence="2" id="KW-1185">Reference proteome</keyword>
<proteinExistence type="predicted"/>
<name>A0A8J2V6I2_9PROT</name>
<evidence type="ECO:0000313" key="2">
    <source>
        <dbReference type="Proteomes" id="UP000613582"/>
    </source>
</evidence>
<reference evidence="1" key="1">
    <citation type="journal article" date="2014" name="Int. J. Syst. Evol. Microbiol.">
        <title>Complete genome sequence of Corynebacterium casei LMG S-19264T (=DSM 44701T), isolated from a smear-ripened cheese.</title>
        <authorList>
            <consortium name="US DOE Joint Genome Institute (JGI-PGF)"/>
            <person name="Walter F."/>
            <person name="Albersmeier A."/>
            <person name="Kalinowski J."/>
            <person name="Ruckert C."/>
        </authorList>
    </citation>
    <scope>NUCLEOTIDE SEQUENCE</scope>
    <source>
        <strain evidence="1">CGMCC 1.12921</strain>
    </source>
</reference>
<organism evidence="1 2">
    <name type="scientific">Aquisalinus flavus</name>
    <dbReference type="NCBI Taxonomy" id="1526572"/>
    <lineage>
        <taxon>Bacteria</taxon>
        <taxon>Pseudomonadati</taxon>
        <taxon>Pseudomonadota</taxon>
        <taxon>Alphaproteobacteria</taxon>
        <taxon>Parvularculales</taxon>
        <taxon>Parvularculaceae</taxon>
        <taxon>Aquisalinus</taxon>
    </lineage>
</organism>
<comment type="caution">
    <text evidence="1">The sequence shown here is derived from an EMBL/GenBank/DDBJ whole genome shotgun (WGS) entry which is preliminary data.</text>
</comment>
<dbReference type="AlphaFoldDB" id="A0A8J2V6I2"/>
<accession>A0A8J2V6I2</accession>
<dbReference type="Proteomes" id="UP000613582">
    <property type="component" value="Unassembled WGS sequence"/>
</dbReference>
<protein>
    <recommendedName>
        <fullName evidence="3">Ubiquinone biosynthesis protein</fullName>
    </recommendedName>
</protein>
<dbReference type="EMBL" id="BMGH01000002">
    <property type="protein sequence ID" value="GGD18668.1"/>
    <property type="molecule type" value="Genomic_DNA"/>
</dbReference>